<reference evidence="2" key="1">
    <citation type="submission" date="2017-02" db="UniProtKB">
        <authorList>
            <consortium name="WormBaseParasite"/>
        </authorList>
    </citation>
    <scope>IDENTIFICATION</scope>
</reference>
<evidence type="ECO:0000313" key="1">
    <source>
        <dbReference type="Proteomes" id="UP000038045"/>
    </source>
</evidence>
<name>A0A0N5A188_PARTI</name>
<sequence length="233" mass="26777">MVREFLDAAMNSGDFILRDVGDAQLLGDNPHVNFTTSEGLAFLEAYNTWVNKSWKPVDRERRQQAVQNRRMVMGETKNLCINHVPPKKTSHRYSKTFVEKRISDHEKEPKLVVKKIVSKKVPMVVPKNVESGTFFPKSEKIHLKMGPNSKKSEVKSILKKNKILNRTLSRTVRFDQSIFNVENVSFHDATNVVYNFNEKKIPPWADKVAITSTFNQSLSLSPINLAFHIYNCD</sequence>
<keyword evidence="1" id="KW-1185">Reference proteome</keyword>
<dbReference type="Proteomes" id="UP000038045">
    <property type="component" value="Unplaced"/>
</dbReference>
<organism evidence="1 2">
    <name type="scientific">Parastrongyloides trichosuri</name>
    <name type="common">Possum-specific nematode worm</name>
    <dbReference type="NCBI Taxonomy" id="131310"/>
    <lineage>
        <taxon>Eukaryota</taxon>
        <taxon>Metazoa</taxon>
        <taxon>Ecdysozoa</taxon>
        <taxon>Nematoda</taxon>
        <taxon>Chromadorea</taxon>
        <taxon>Rhabditida</taxon>
        <taxon>Tylenchina</taxon>
        <taxon>Panagrolaimomorpha</taxon>
        <taxon>Strongyloidoidea</taxon>
        <taxon>Strongyloididae</taxon>
        <taxon>Parastrongyloides</taxon>
    </lineage>
</organism>
<evidence type="ECO:0000313" key="2">
    <source>
        <dbReference type="WBParaSite" id="PTRK_0001538800.1"/>
    </source>
</evidence>
<dbReference type="AlphaFoldDB" id="A0A0N5A188"/>
<proteinExistence type="predicted"/>
<accession>A0A0N5A188</accession>
<protein>
    <submittedName>
        <fullName evidence="2">Doublecortin domain-containing protein</fullName>
    </submittedName>
</protein>
<dbReference type="WBParaSite" id="PTRK_0001538800.1">
    <property type="protein sequence ID" value="PTRK_0001538800.1"/>
    <property type="gene ID" value="PTRK_0001538800"/>
</dbReference>